<dbReference type="Proteomes" id="UP000317650">
    <property type="component" value="Chromosome 6"/>
</dbReference>
<gene>
    <name evidence="2" type="ORF">C4D60_Mb06t03550</name>
</gene>
<organism evidence="2 3">
    <name type="scientific">Musa balbisiana</name>
    <name type="common">Banana</name>
    <dbReference type="NCBI Taxonomy" id="52838"/>
    <lineage>
        <taxon>Eukaryota</taxon>
        <taxon>Viridiplantae</taxon>
        <taxon>Streptophyta</taxon>
        <taxon>Embryophyta</taxon>
        <taxon>Tracheophyta</taxon>
        <taxon>Spermatophyta</taxon>
        <taxon>Magnoliopsida</taxon>
        <taxon>Liliopsida</taxon>
        <taxon>Zingiberales</taxon>
        <taxon>Musaceae</taxon>
        <taxon>Musa</taxon>
    </lineage>
</organism>
<accession>A0A4S8IL23</accession>
<proteinExistence type="predicted"/>
<comment type="caution">
    <text evidence="2">The sequence shown here is derived from an EMBL/GenBank/DDBJ whole genome shotgun (WGS) entry which is preliminary data.</text>
</comment>
<feature type="compositionally biased region" description="Polar residues" evidence="1">
    <location>
        <begin position="53"/>
        <end position="62"/>
    </location>
</feature>
<evidence type="ECO:0000256" key="1">
    <source>
        <dbReference type="SAM" id="MobiDB-lite"/>
    </source>
</evidence>
<sequence length="75" mass="8677">MTEDQSPAFTQKKVEEPAEKTRSDEQKQHRKGMKEERREVTNRSFSKELEIRSSPSATNPTTRWRGRRGGEDLGA</sequence>
<dbReference type="AlphaFoldDB" id="A0A4S8IL23"/>
<dbReference type="EMBL" id="PYDT01000009">
    <property type="protein sequence ID" value="THU48869.1"/>
    <property type="molecule type" value="Genomic_DNA"/>
</dbReference>
<feature type="region of interest" description="Disordered" evidence="1">
    <location>
        <begin position="1"/>
        <end position="75"/>
    </location>
</feature>
<evidence type="ECO:0000313" key="3">
    <source>
        <dbReference type="Proteomes" id="UP000317650"/>
    </source>
</evidence>
<name>A0A4S8IL23_MUSBA</name>
<keyword evidence="3" id="KW-1185">Reference proteome</keyword>
<feature type="compositionally biased region" description="Basic and acidic residues" evidence="1">
    <location>
        <begin position="12"/>
        <end position="51"/>
    </location>
</feature>
<protein>
    <submittedName>
        <fullName evidence="2">Uncharacterized protein</fullName>
    </submittedName>
</protein>
<evidence type="ECO:0000313" key="2">
    <source>
        <dbReference type="EMBL" id="THU48869.1"/>
    </source>
</evidence>
<reference evidence="2 3" key="1">
    <citation type="journal article" date="2019" name="Nat. Plants">
        <title>Genome sequencing of Musa balbisiana reveals subgenome evolution and function divergence in polyploid bananas.</title>
        <authorList>
            <person name="Yao X."/>
        </authorList>
    </citation>
    <scope>NUCLEOTIDE SEQUENCE [LARGE SCALE GENOMIC DNA]</scope>
    <source>
        <strain evidence="3">cv. DH-PKW</strain>
        <tissue evidence="2">Leaves</tissue>
    </source>
</reference>